<proteinExistence type="predicted"/>
<gene>
    <name evidence="1" type="ORF">WMSIL1_LOCUS3427</name>
</gene>
<sequence>MKRNFSQIATVPSCQLYAYVSRKEDNALALITGSFFFGGNDQQNFLFFVVLSLIKDEGARNVKYQNAILNVDSEFNLIPSKNAAAKIFTS</sequence>
<dbReference type="Proteomes" id="UP000321570">
    <property type="component" value="Unassembled WGS sequence"/>
</dbReference>
<accession>A0A564Y6K5</accession>
<reference evidence="1 2" key="1">
    <citation type="submission" date="2019-07" db="EMBL/GenBank/DDBJ databases">
        <authorList>
            <person name="Jastrzebski P J."/>
            <person name="Paukszto L."/>
            <person name="Jastrzebski P J."/>
        </authorList>
    </citation>
    <scope>NUCLEOTIDE SEQUENCE [LARGE SCALE GENOMIC DNA]</scope>
    <source>
        <strain evidence="1 2">WMS-il1</strain>
    </source>
</reference>
<evidence type="ECO:0000313" key="2">
    <source>
        <dbReference type="Proteomes" id="UP000321570"/>
    </source>
</evidence>
<dbReference type="AlphaFoldDB" id="A0A564Y6K5"/>
<name>A0A564Y6K5_HYMDI</name>
<dbReference type="EMBL" id="CABIJS010000110">
    <property type="protein sequence ID" value="VUZ42935.1"/>
    <property type="molecule type" value="Genomic_DNA"/>
</dbReference>
<keyword evidence="2" id="KW-1185">Reference proteome</keyword>
<evidence type="ECO:0000313" key="1">
    <source>
        <dbReference type="EMBL" id="VUZ42935.1"/>
    </source>
</evidence>
<protein>
    <submittedName>
        <fullName evidence="1">Uncharacterized protein</fullName>
    </submittedName>
</protein>
<organism evidence="1 2">
    <name type="scientific">Hymenolepis diminuta</name>
    <name type="common">Rat tapeworm</name>
    <dbReference type="NCBI Taxonomy" id="6216"/>
    <lineage>
        <taxon>Eukaryota</taxon>
        <taxon>Metazoa</taxon>
        <taxon>Spiralia</taxon>
        <taxon>Lophotrochozoa</taxon>
        <taxon>Platyhelminthes</taxon>
        <taxon>Cestoda</taxon>
        <taxon>Eucestoda</taxon>
        <taxon>Cyclophyllidea</taxon>
        <taxon>Hymenolepididae</taxon>
        <taxon>Hymenolepis</taxon>
    </lineage>
</organism>